<dbReference type="RefSeq" id="XP_007604659.1">
    <property type="nucleotide sequence ID" value="XM_007604597.1"/>
</dbReference>
<evidence type="ECO:0008006" key="3">
    <source>
        <dbReference type="Google" id="ProtNLM"/>
    </source>
</evidence>
<gene>
    <name evidence="1" type="ORF">VICG_01213</name>
</gene>
<evidence type="ECO:0000313" key="1">
    <source>
        <dbReference type="EMBL" id="ELA41709.1"/>
    </source>
</evidence>
<reference evidence="2" key="1">
    <citation type="submission" date="2011-05" db="EMBL/GenBank/DDBJ databases">
        <title>The genome sequence of Vittaforma corneae strain ATCC 50505.</title>
        <authorList>
            <consortium name="The Broad Institute Genome Sequencing Platform"/>
            <person name="Cuomo C."/>
            <person name="Didier E."/>
            <person name="Bowers L."/>
            <person name="Young S.K."/>
            <person name="Zeng Q."/>
            <person name="Gargeya S."/>
            <person name="Fitzgerald M."/>
            <person name="Haas B."/>
            <person name="Abouelleil A."/>
            <person name="Alvarado L."/>
            <person name="Arachchi H.M."/>
            <person name="Berlin A."/>
            <person name="Chapman S.B."/>
            <person name="Gearin G."/>
            <person name="Goldberg J."/>
            <person name="Griggs A."/>
            <person name="Gujja S."/>
            <person name="Hansen M."/>
            <person name="Heiman D."/>
            <person name="Howarth C."/>
            <person name="Larimer J."/>
            <person name="Lui A."/>
            <person name="MacDonald P.J.P."/>
            <person name="McCowen C."/>
            <person name="Montmayeur A."/>
            <person name="Murphy C."/>
            <person name="Neiman D."/>
            <person name="Pearson M."/>
            <person name="Priest M."/>
            <person name="Roberts A."/>
            <person name="Saif S."/>
            <person name="Shea T."/>
            <person name="Sisk P."/>
            <person name="Stolte C."/>
            <person name="Sykes S."/>
            <person name="Wortman J."/>
            <person name="Nusbaum C."/>
            <person name="Birren B."/>
        </authorList>
    </citation>
    <scope>NUCLEOTIDE SEQUENCE [LARGE SCALE GENOMIC DNA]</scope>
    <source>
        <strain evidence="2">ATCC 50505</strain>
    </source>
</reference>
<sequence length="131" mass="15061">MNSSDLSKITTLLLTGVGLTEIPCLSELTGLEYMCLDNNRIEHISLQNYFDDKTRKYKPMIGLRHLDLYGNPISKVNISITKVFTNKSILISMDKTRLRYPFSNMKKKLDKVDIELIEKDLESENESDVKS</sequence>
<organism evidence="1 2">
    <name type="scientific">Vittaforma corneae (strain ATCC 50505)</name>
    <name type="common">Microsporidian parasite</name>
    <name type="synonym">Nosema corneum</name>
    <dbReference type="NCBI Taxonomy" id="993615"/>
    <lineage>
        <taxon>Eukaryota</taxon>
        <taxon>Fungi</taxon>
        <taxon>Fungi incertae sedis</taxon>
        <taxon>Microsporidia</taxon>
        <taxon>Nosematidae</taxon>
        <taxon>Vittaforma</taxon>
    </lineage>
</organism>
<protein>
    <recommendedName>
        <fullName evidence="3">U2A'/phosphoprotein 32 family A C-terminal domain-containing protein</fullName>
    </recommendedName>
</protein>
<dbReference type="InterPro" id="IPR032675">
    <property type="entry name" value="LRR_dom_sf"/>
</dbReference>
<dbReference type="Gene3D" id="3.80.10.10">
    <property type="entry name" value="Ribonuclease Inhibitor"/>
    <property type="match status" value="1"/>
</dbReference>
<dbReference type="Proteomes" id="UP000011082">
    <property type="component" value="Unassembled WGS sequence"/>
</dbReference>
<dbReference type="GeneID" id="19881924"/>
<evidence type="ECO:0000313" key="2">
    <source>
        <dbReference type="Proteomes" id="UP000011082"/>
    </source>
</evidence>
<name>L2GM57_VITCO</name>
<accession>L2GM57</accession>
<dbReference type="VEuPathDB" id="MicrosporidiaDB:VICG_01213"/>
<dbReference type="EMBL" id="JH370139">
    <property type="protein sequence ID" value="ELA41709.1"/>
    <property type="molecule type" value="Genomic_DNA"/>
</dbReference>
<dbReference type="OrthoDB" id="433501at2759"/>
<keyword evidence="2" id="KW-1185">Reference proteome</keyword>
<dbReference type="SUPFAM" id="SSF52058">
    <property type="entry name" value="L domain-like"/>
    <property type="match status" value="1"/>
</dbReference>
<dbReference type="HOGENOM" id="CLU_1778904_0_0_1"/>
<dbReference type="AlphaFoldDB" id="L2GM57"/>
<proteinExistence type="predicted"/>
<dbReference type="InParanoid" id="L2GM57"/>